<reference evidence="2 3" key="1">
    <citation type="submission" date="2013-05" db="EMBL/GenBank/DDBJ databases">
        <title>Genome assembly of Chondromyces apiculatus DSM 436.</title>
        <authorList>
            <person name="Sharma G."/>
            <person name="Khatri I."/>
            <person name="Kaur C."/>
            <person name="Mayilraj S."/>
            <person name="Subramanian S."/>
        </authorList>
    </citation>
    <scope>NUCLEOTIDE SEQUENCE [LARGE SCALE GENOMIC DNA]</scope>
    <source>
        <strain evidence="2 3">DSM 436</strain>
    </source>
</reference>
<proteinExistence type="predicted"/>
<dbReference type="EMBL" id="ASRX01000038">
    <property type="protein sequence ID" value="EYF04138.1"/>
    <property type="molecule type" value="Genomic_DNA"/>
</dbReference>
<dbReference type="RefSeq" id="WP_052375702.1">
    <property type="nucleotide sequence ID" value="NZ_ASRX01000038.1"/>
</dbReference>
<organism evidence="2 3">
    <name type="scientific">Chondromyces apiculatus DSM 436</name>
    <dbReference type="NCBI Taxonomy" id="1192034"/>
    <lineage>
        <taxon>Bacteria</taxon>
        <taxon>Pseudomonadati</taxon>
        <taxon>Myxococcota</taxon>
        <taxon>Polyangia</taxon>
        <taxon>Polyangiales</taxon>
        <taxon>Polyangiaceae</taxon>
        <taxon>Chondromyces</taxon>
    </lineage>
</organism>
<dbReference type="Proteomes" id="UP000019678">
    <property type="component" value="Unassembled WGS sequence"/>
</dbReference>
<dbReference type="eggNOG" id="COG4103">
    <property type="taxonomic scope" value="Bacteria"/>
</dbReference>
<dbReference type="Gene3D" id="1.10.3680.10">
    <property type="entry name" value="TerB-like"/>
    <property type="match status" value="1"/>
</dbReference>
<dbReference type="Pfam" id="PF05099">
    <property type="entry name" value="TerB"/>
    <property type="match status" value="1"/>
</dbReference>
<name>A0A017T4F9_9BACT</name>
<dbReference type="SUPFAM" id="SSF158682">
    <property type="entry name" value="TerB-like"/>
    <property type="match status" value="1"/>
</dbReference>
<dbReference type="InterPro" id="IPR007791">
    <property type="entry name" value="DjlA_N"/>
</dbReference>
<evidence type="ECO:0000313" key="3">
    <source>
        <dbReference type="Proteomes" id="UP000019678"/>
    </source>
</evidence>
<gene>
    <name evidence="2" type="ORF">CAP_4821</name>
</gene>
<accession>A0A017T4F9</accession>
<protein>
    <recommendedName>
        <fullName evidence="1">Co-chaperone DjlA N-terminal domain-containing protein</fullName>
    </recommendedName>
</protein>
<dbReference type="AlphaFoldDB" id="A0A017T4F9"/>
<comment type="caution">
    <text evidence="2">The sequence shown here is derived from an EMBL/GenBank/DDBJ whole genome shotgun (WGS) entry which is preliminary data.</text>
</comment>
<evidence type="ECO:0000313" key="2">
    <source>
        <dbReference type="EMBL" id="EYF04138.1"/>
    </source>
</evidence>
<keyword evidence="3" id="KW-1185">Reference proteome</keyword>
<evidence type="ECO:0000259" key="1">
    <source>
        <dbReference type="Pfam" id="PF05099"/>
    </source>
</evidence>
<feature type="domain" description="Co-chaperone DjlA N-terminal" evidence="1">
    <location>
        <begin position="62"/>
        <end position="133"/>
    </location>
</feature>
<dbReference type="InterPro" id="IPR029024">
    <property type="entry name" value="TerB-like"/>
</dbReference>
<sequence length="161" mass="17976">MAADMLKVSDFGRTQYGMTGAPRQAMINYGKVLLVIAGADGEVSPREYDWLIEHQRKFGAPEDVIAEYEKFDYRSADLHNLLDDIRTDVATWNPAPHLIYHAIQMCSADGEYAAAERSKVVRAARALGVSDDTVLTLHALIQMEKAVYDMRAALFRVAVLE</sequence>